<evidence type="ECO:0000313" key="1">
    <source>
        <dbReference type="EMBL" id="GAA4877395.1"/>
    </source>
</evidence>
<sequence>MRRPEPPQGRTYRVELANTAASIPWAARTARTAFIAWGVPPGRSVLDAVQLIVTELVTNTVRHTRCRDVTLTFTGGGLAVVAEITGGFDGHLTVTADRLAAAGKPIQILVARPAS</sequence>
<dbReference type="RefSeq" id="WP_345700619.1">
    <property type="nucleotide sequence ID" value="NZ_BAABIS010000001.1"/>
</dbReference>
<dbReference type="InterPro" id="IPR036890">
    <property type="entry name" value="HATPase_C_sf"/>
</dbReference>
<evidence type="ECO:0008006" key="3">
    <source>
        <dbReference type="Google" id="ProtNLM"/>
    </source>
</evidence>
<name>A0ABP9EH04_9ACTN</name>
<dbReference type="Gene3D" id="3.30.565.10">
    <property type="entry name" value="Histidine kinase-like ATPase, C-terminal domain"/>
    <property type="match status" value="1"/>
</dbReference>
<protein>
    <recommendedName>
        <fullName evidence="3">Histidine kinase/HSP90-like ATPase domain-containing protein</fullName>
    </recommendedName>
</protein>
<gene>
    <name evidence="1" type="ORF">GCM10023235_66690</name>
</gene>
<evidence type="ECO:0000313" key="2">
    <source>
        <dbReference type="Proteomes" id="UP001501752"/>
    </source>
</evidence>
<keyword evidence="2" id="KW-1185">Reference proteome</keyword>
<accession>A0ABP9EH04</accession>
<reference evidence="2" key="1">
    <citation type="journal article" date="2019" name="Int. J. Syst. Evol. Microbiol.">
        <title>The Global Catalogue of Microorganisms (GCM) 10K type strain sequencing project: providing services to taxonomists for standard genome sequencing and annotation.</title>
        <authorList>
            <consortium name="The Broad Institute Genomics Platform"/>
            <consortium name="The Broad Institute Genome Sequencing Center for Infectious Disease"/>
            <person name="Wu L."/>
            <person name="Ma J."/>
        </authorList>
    </citation>
    <scope>NUCLEOTIDE SEQUENCE [LARGE SCALE GENOMIC DNA]</scope>
    <source>
        <strain evidence="2">JCM 13006</strain>
    </source>
</reference>
<proteinExistence type="predicted"/>
<comment type="caution">
    <text evidence="1">The sequence shown here is derived from an EMBL/GenBank/DDBJ whole genome shotgun (WGS) entry which is preliminary data.</text>
</comment>
<dbReference type="Proteomes" id="UP001501752">
    <property type="component" value="Unassembled WGS sequence"/>
</dbReference>
<organism evidence="1 2">
    <name type="scientific">Kitasatospora terrestris</name>
    <dbReference type="NCBI Taxonomy" id="258051"/>
    <lineage>
        <taxon>Bacteria</taxon>
        <taxon>Bacillati</taxon>
        <taxon>Actinomycetota</taxon>
        <taxon>Actinomycetes</taxon>
        <taxon>Kitasatosporales</taxon>
        <taxon>Streptomycetaceae</taxon>
        <taxon>Kitasatospora</taxon>
    </lineage>
</organism>
<dbReference type="EMBL" id="BAABIS010000001">
    <property type="protein sequence ID" value="GAA4877395.1"/>
    <property type="molecule type" value="Genomic_DNA"/>
</dbReference>